<evidence type="ECO:0000259" key="4">
    <source>
        <dbReference type="Pfam" id="PF01048"/>
    </source>
</evidence>
<dbReference type="GO" id="GO:0005829">
    <property type="term" value="C:cytosol"/>
    <property type="evidence" value="ECO:0007669"/>
    <property type="project" value="TreeGrafter"/>
</dbReference>
<dbReference type="NCBIfam" id="NF006599">
    <property type="entry name" value="PRK09136.1"/>
    <property type="match status" value="1"/>
</dbReference>
<feature type="binding site" evidence="3">
    <location>
        <position position="184"/>
    </location>
    <ligand>
        <name>phosphate</name>
        <dbReference type="ChEBI" id="CHEBI:43474"/>
    </ligand>
</feature>
<evidence type="ECO:0000256" key="3">
    <source>
        <dbReference type="HAMAP-Rule" id="MF_01963"/>
    </source>
</evidence>
<dbReference type="AlphaFoldDB" id="A0A1I5A624"/>
<comment type="miscellaneous">
    <text evidence="3">Although this enzyme belongs to the family of MTA phosphorylases based on sequence homology, it has been shown that conserved amino acid substitutions in the substrate binding pocket convert the substrate specificity of this enzyme from 6-aminopurines to 6-oxopurines.</text>
</comment>
<gene>
    <name evidence="5" type="ORF">SAMN05216386_1227</name>
</gene>
<dbReference type="EMBL" id="FOVJ01000002">
    <property type="protein sequence ID" value="SFN57905.1"/>
    <property type="molecule type" value="Genomic_DNA"/>
</dbReference>
<dbReference type="Pfam" id="PF01048">
    <property type="entry name" value="PNP_UDP_1"/>
    <property type="match status" value="1"/>
</dbReference>
<feature type="binding site" evidence="3">
    <location>
        <position position="183"/>
    </location>
    <ligand>
        <name>substrate</name>
    </ligand>
</feature>
<sequence>MLAIIGGTGMAQLACLEISHRKIMTTPYGEPSGPLTFGKINDNTVVFLARHGYGHTIPPHQVNYRANLWALHSLNLSRVISVASVGGIRADLTPGTVAIPDQIIDYTHGRKYTYHDVIDKAVTHIDFTEPYCQLTRKRLLDAAERANERVIDGGVYGATQGPRLETAAEVNRLERDGVDMIGMTGMPEAALAKELGLCYGTIAVVANHAAGRKTSAHAISLEDAHAVLEKTMVGVRNILERVVEFDVD</sequence>
<comment type="similarity">
    <text evidence="3">Belongs to the PNP/MTAP phosphorylase family. MTAP subfamily.</text>
</comment>
<dbReference type="GO" id="GO:0019509">
    <property type="term" value="P:L-methionine salvage from methylthioadenosine"/>
    <property type="evidence" value="ECO:0007669"/>
    <property type="project" value="TreeGrafter"/>
</dbReference>
<dbReference type="SUPFAM" id="SSF53167">
    <property type="entry name" value="Purine and uridine phosphorylases"/>
    <property type="match status" value="1"/>
</dbReference>
<dbReference type="PANTHER" id="PTHR42679:SF2">
    <property type="entry name" value="S-METHYL-5'-THIOADENOSINE PHOSPHORYLASE"/>
    <property type="match status" value="1"/>
</dbReference>
<dbReference type="GO" id="GO:0017061">
    <property type="term" value="F:S-methyl-5-thioadenosine phosphorylase activity"/>
    <property type="evidence" value="ECO:0007669"/>
    <property type="project" value="InterPro"/>
</dbReference>
<dbReference type="STRING" id="1266925.GCA_000619905_01031"/>
<feature type="binding site" evidence="3">
    <location>
        <position position="8"/>
    </location>
    <ligand>
        <name>phosphate</name>
        <dbReference type="ChEBI" id="CHEBI:43474"/>
    </ligand>
</feature>
<dbReference type="GO" id="GO:0006166">
    <property type="term" value="P:purine ribonucleoside salvage"/>
    <property type="evidence" value="ECO:0007669"/>
    <property type="project" value="UniProtKB-UniRule"/>
</dbReference>
<comment type="subunit">
    <text evidence="3">Homohexamer. Dimer of a homotrimer.</text>
</comment>
<dbReference type="Gene3D" id="3.40.50.1580">
    <property type="entry name" value="Nucleoside phosphorylase domain"/>
    <property type="match status" value="1"/>
</dbReference>
<keyword evidence="3" id="KW-0660">Purine salvage</keyword>
<dbReference type="OrthoDB" id="1523230at2"/>
<name>A0A1I5A624_9PROT</name>
<accession>A0A1I5A624</accession>
<reference evidence="6" key="1">
    <citation type="submission" date="2016-10" db="EMBL/GenBank/DDBJ databases">
        <authorList>
            <person name="Varghese N."/>
        </authorList>
    </citation>
    <scope>NUCLEOTIDE SEQUENCE [LARGE SCALE GENOMIC DNA]</scope>
    <source>
        <strain evidence="6">Nsp8</strain>
    </source>
</reference>
<organism evidence="5 6">
    <name type="scientific">Nitrosospira briensis</name>
    <dbReference type="NCBI Taxonomy" id="35799"/>
    <lineage>
        <taxon>Bacteria</taxon>
        <taxon>Pseudomonadati</taxon>
        <taxon>Pseudomonadota</taxon>
        <taxon>Betaproteobacteria</taxon>
        <taxon>Nitrosomonadales</taxon>
        <taxon>Nitrosomonadaceae</taxon>
        <taxon>Nitrosospira</taxon>
    </lineage>
</organism>
<feature type="domain" description="Nucleoside phosphorylase" evidence="4">
    <location>
        <begin position="2"/>
        <end position="243"/>
    </location>
</feature>
<dbReference type="CDD" id="cd09010">
    <property type="entry name" value="MTAP_SsMTAPII_like_MTIP"/>
    <property type="match status" value="1"/>
</dbReference>
<feature type="site" description="Important for substrate specificity" evidence="3">
    <location>
        <position position="221"/>
    </location>
</feature>
<comment type="pathway">
    <text evidence="3">Purine metabolism; purine nucleoside salvage.</text>
</comment>
<comment type="catalytic activity">
    <reaction evidence="3">
        <text>a purine D-ribonucleoside + phosphate = a purine nucleobase + alpha-D-ribose 1-phosphate</text>
        <dbReference type="Rhea" id="RHEA:19805"/>
        <dbReference type="ChEBI" id="CHEBI:26386"/>
        <dbReference type="ChEBI" id="CHEBI:43474"/>
        <dbReference type="ChEBI" id="CHEBI:57720"/>
        <dbReference type="ChEBI" id="CHEBI:142355"/>
        <dbReference type="EC" id="2.4.2.1"/>
    </reaction>
</comment>
<keyword evidence="1 3" id="KW-0328">Glycosyltransferase</keyword>
<feature type="binding site" evidence="3">
    <location>
        <begin position="50"/>
        <end position="51"/>
    </location>
    <ligand>
        <name>phosphate</name>
        <dbReference type="ChEBI" id="CHEBI:43474"/>
    </ligand>
</feature>
<comment type="caution">
    <text evidence="3">Lacks conserved residue(s) required for the propagation of feature annotation.</text>
</comment>
<dbReference type="RefSeq" id="WP_074795794.1">
    <property type="nucleotide sequence ID" value="NZ_FOVJ01000002.1"/>
</dbReference>
<dbReference type="InterPro" id="IPR010044">
    <property type="entry name" value="MTAP"/>
</dbReference>
<dbReference type="InterPro" id="IPR035994">
    <property type="entry name" value="Nucleoside_phosphorylase_sf"/>
</dbReference>
<keyword evidence="2 3" id="KW-0808">Transferase</keyword>
<dbReference type="Proteomes" id="UP000183107">
    <property type="component" value="Unassembled WGS sequence"/>
</dbReference>
<feature type="site" description="Important for substrate specificity" evidence="3">
    <location>
        <position position="165"/>
    </location>
</feature>
<proteinExistence type="inferred from homology"/>
<dbReference type="EC" id="2.4.2.1" evidence="3"/>
<keyword evidence="6" id="KW-1185">Reference proteome</keyword>
<dbReference type="PANTHER" id="PTHR42679">
    <property type="entry name" value="S-METHYL-5'-THIOADENOSINE PHOSPHORYLASE"/>
    <property type="match status" value="1"/>
</dbReference>
<evidence type="ECO:0000313" key="6">
    <source>
        <dbReference type="Proteomes" id="UP000183107"/>
    </source>
</evidence>
<evidence type="ECO:0000256" key="1">
    <source>
        <dbReference type="ARBA" id="ARBA00022676"/>
    </source>
</evidence>
<comment type="function">
    <text evidence="3">Purine nucleoside phosphorylase which is highly specific for 6-oxopurine nucleosides. Cleaves guanosine or inosine to respective bases and sugar-1-phosphate molecules. Involved in purine salvage.</text>
</comment>
<evidence type="ECO:0000313" key="5">
    <source>
        <dbReference type="EMBL" id="SFN57905.1"/>
    </source>
</evidence>
<dbReference type="UniPathway" id="UPA00606"/>
<dbReference type="InterPro" id="IPR000845">
    <property type="entry name" value="Nucleoside_phosphorylase_d"/>
</dbReference>
<protein>
    <recommendedName>
        <fullName evidence="3">Probable 6-oxopurine nucleoside phosphorylase</fullName>
        <ecNumber evidence="3">2.4.2.1</ecNumber>
    </recommendedName>
    <alternativeName>
        <fullName evidence="3">Purine nucleoside phosphorylase</fullName>
        <shortName evidence="3">PNP</shortName>
    </alternativeName>
</protein>
<dbReference type="HAMAP" id="MF_01963">
    <property type="entry name" value="MTAP"/>
    <property type="match status" value="1"/>
</dbReference>
<evidence type="ECO:0000256" key="2">
    <source>
        <dbReference type="ARBA" id="ARBA00022679"/>
    </source>
</evidence>
<feature type="binding site" evidence="3">
    <location>
        <begin position="207"/>
        <end position="209"/>
    </location>
    <ligand>
        <name>substrate</name>
    </ligand>
</feature>